<feature type="transmembrane region" description="Helical" evidence="1">
    <location>
        <begin position="91"/>
        <end position="115"/>
    </location>
</feature>
<feature type="transmembrane region" description="Helical" evidence="1">
    <location>
        <begin position="20"/>
        <end position="40"/>
    </location>
</feature>
<organism evidence="2 3">
    <name type="scientific">Deinococcus wulumuqiensis</name>
    <dbReference type="NCBI Taxonomy" id="980427"/>
    <lineage>
        <taxon>Bacteria</taxon>
        <taxon>Thermotogati</taxon>
        <taxon>Deinococcota</taxon>
        <taxon>Deinococci</taxon>
        <taxon>Deinococcales</taxon>
        <taxon>Deinococcaceae</taxon>
        <taxon>Deinococcus</taxon>
    </lineage>
</organism>
<feature type="transmembrane region" description="Helical" evidence="1">
    <location>
        <begin position="52"/>
        <end position="71"/>
    </location>
</feature>
<protein>
    <recommendedName>
        <fullName evidence="4">DUF350 domain-containing protein</fullName>
    </recommendedName>
</protein>
<evidence type="ECO:0000313" key="2">
    <source>
        <dbReference type="EMBL" id="AXG99206.1"/>
    </source>
</evidence>
<reference evidence="2 3" key="1">
    <citation type="submission" date="2018-07" db="EMBL/GenBank/DDBJ databases">
        <title>Complete Genome and Methylome Analysis of Deinococcus wulumuqiensis NEB 479.</title>
        <authorList>
            <person name="Fomenkov A."/>
            <person name="Luyten Y."/>
            <person name="Vincze T."/>
            <person name="Anton B.P."/>
            <person name="Clark T."/>
            <person name="Roberts R.J."/>
            <person name="Morgan R.D."/>
        </authorList>
    </citation>
    <scope>NUCLEOTIDE SEQUENCE [LARGE SCALE GENOMIC DNA]</scope>
    <source>
        <strain evidence="2 3">NEB 479</strain>
    </source>
</reference>
<dbReference type="KEGG" id="dwu:DVJ83_08590"/>
<name>A0A345IHN4_9DEIO</name>
<keyword evidence="1" id="KW-1133">Transmembrane helix</keyword>
<dbReference type="EMBL" id="CP031158">
    <property type="protein sequence ID" value="AXG99206.1"/>
    <property type="molecule type" value="Genomic_DNA"/>
</dbReference>
<evidence type="ECO:0000256" key="1">
    <source>
        <dbReference type="SAM" id="Phobius"/>
    </source>
</evidence>
<dbReference type="Proteomes" id="UP000253744">
    <property type="component" value="Chromosome"/>
</dbReference>
<dbReference type="RefSeq" id="WP_114672066.1">
    <property type="nucleotide sequence ID" value="NZ_CP031158.1"/>
</dbReference>
<gene>
    <name evidence="2" type="ORF">DVJ83_08590</name>
</gene>
<dbReference type="AlphaFoldDB" id="A0A345IHN4"/>
<dbReference type="GO" id="GO:0005886">
    <property type="term" value="C:plasma membrane"/>
    <property type="evidence" value="ECO:0007669"/>
    <property type="project" value="UniProtKB-SubCell"/>
</dbReference>
<keyword evidence="1" id="KW-0472">Membrane</keyword>
<evidence type="ECO:0008006" key="4">
    <source>
        <dbReference type="Google" id="ProtNLM"/>
    </source>
</evidence>
<proteinExistence type="predicted"/>
<keyword evidence="1" id="KW-0812">Transmembrane</keyword>
<sequence>MDFMGFFRLLLTEIGWNLAVWVPTTVFSLLFIRGVLGIRLNELAREIEERQTAAVGAIFFWASLGFGLLFSRLVGTPASMNDLSWAEAFGWLGVAVGIALLLFTLGTWLVFGMLARRQGETISRYLRRELVDEHNLALAFVLGSLFIVPVIVVYHVTL</sequence>
<accession>A0A345IHN4</accession>
<feature type="transmembrane region" description="Helical" evidence="1">
    <location>
        <begin position="136"/>
        <end position="156"/>
    </location>
</feature>
<evidence type="ECO:0000313" key="3">
    <source>
        <dbReference type="Proteomes" id="UP000253744"/>
    </source>
</evidence>